<dbReference type="KEGG" id="hro:HELRODRAFT_186712"/>
<dbReference type="STRING" id="6412.T1FP24"/>
<reference evidence="2" key="3">
    <citation type="submission" date="2015-06" db="UniProtKB">
        <authorList>
            <consortium name="EnsemblMetazoa"/>
        </authorList>
    </citation>
    <scope>IDENTIFICATION</scope>
</reference>
<dbReference type="EMBL" id="KB095905">
    <property type="protein sequence ID" value="ESO10038.1"/>
    <property type="molecule type" value="Genomic_DNA"/>
</dbReference>
<dbReference type="EMBL" id="AMQM01002859">
    <property type="status" value="NOT_ANNOTATED_CDS"/>
    <property type="molecule type" value="Genomic_DNA"/>
</dbReference>
<reference evidence="1 3" key="2">
    <citation type="journal article" date="2013" name="Nature">
        <title>Insights into bilaterian evolution from three spiralian genomes.</title>
        <authorList>
            <person name="Simakov O."/>
            <person name="Marletaz F."/>
            <person name="Cho S.J."/>
            <person name="Edsinger-Gonzales E."/>
            <person name="Havlak P."/>
            <person name="Hellsten U."/>
            <person name="Kuo D.H."/>
            <person name="Larsson T."/>
            <person name="Lv J."/>
            <person name="Arendt D."/>
            <person name="Savage R."/>
            <person name="Osoegawa K."/>
            <person name="de Jong P."/>
            <person name="Grimwood J."/>
            <person name="Chapman J.A."/>
            <person name="Shapiro H."/>
            <person name="Aerts A."/>
            <person name="Otillar R.P."/>
            <person name="Terry A.Y."/>
            <person name="Boore J.L."/>
            <person name="Grigoriev I.V."/>
            <person name="Lindberg D.R."/>
            <person name="Seaver E.C."/>
            <person name="Weisblat D.A."/>
            <person name="Putnam N.H."/>
            <person name="Rokhsar D.S."/>
        </authorList>
    </citation>
    <scope>NUCLEOTIDE SEQUENCE</scope>
</reference>
<organism evidence="2 3">
    <name type="scientific">Helobdella robusta</name>
    <name type="common">Californian leech</name>
    <dbReference type="NCBI Taxonomy" id="6412"/>
    <lineage>
        <taxon>Eukaryota</taxon>
        <taxon>Metazoa</taxon>
        <taxon>Spiralia</taxon>
        <taxon>Lophotrochozoa</taxon>
        <taxon>Annelida</taxon>
        <taxon>Clitellata</taxon>
        <taxon>Hirudinea</taxon>
        <taxon>Rhynchobdellida</taxon>
        <taxon>Glossiphoniidae</taxon>
        <taxon>Helobdella</taxon>
    </lineage>
</organism>
<evidence type="ECO:0000313" key="3">
    <source>
        <dbReference type="Proteomes" id="UP000015101"/>
    </source>
</evidence>
<dbReference type="HOGENOM" id="CLU_030880_0_1_1"/>
<dbReference type="InterPro" id="IPR023214">
    <property type="entry name" value="HAD_sf"/>
</dbReference>
<dbReference type="InterPro" id="IPR006357">
    <property type="entry name" value="HAD-SF_hydro_IIA"/>
</dbReference>
<dbReference type="InterPro" id="IPR050324">
    <property type="entry name" value="CDP-alcohol_PTase-I"/>
</dbReference>
<dbReference type="PANTHER" id="PTHR14269:SF4">
    <property type="entry name" value="CAT EYE SYNDROME CRITICAL REGION PROTEIN 5"/>
    <property type="match status" value="1"/>
</dbReference>
<evidence type="ECO:0000313" key="1">
    <source>
        <dbReference type="EMBL" id="ESO10038.1"/>
    </source>
</evidence>
<dbReference type="GO" id="GO:0046474">
    <property type="term" value="P:glycerophospholipid biosynthetic process"/>
    <property type="evidence" value="ECO:0000318"/>
    <property type="project" value="GO_Central"/>
</dbReference>
<dbReference type="Pfam" id="PF13344">
    <property type="entry name" value="Hydrolase_6"/>
    <property type="match status" value="1"/>
</dbReference>
<dbReference type="GeneID" id="20210571"/>
<reference evidence="3" key="1">
    <citation type="submission" date="2012-12" db="EMBL/GenBank/DDBJ databases">
        <authorList>
            <person name="Hellsten U."/>
            <person name="Grimwood J."/>
            <person name="Chapman J.A."/>
            <person name="Shapiro H."/>
            <person name="Aerts A."/>
            <person name="Otillar R.P."/>
            <person name="Terry A.Y."/>
            <person name="Boore J.L."/>
            <person name="Simakov O."/>
            <person name="Marletaz F."/>
            <person name="Cho S.-J."/>
            <person name="Edsinger-Gonzales E."/>
            <person name="Havlak P."/>
            <person name="Kuo D.-H."/>
            <person name="Larsson T."/>
            <person name="Lv J."/>
            <person name="Arendt D."/>
            <person name="Savage R."/>
            <person name="Osoegawa K."/>
            <person name="de Jong P."/>
            <person name="Lindberg D.R."/>
            <person name="Seaver E.C."/>
            <person name="Weisblat D.A."/>
            <person name="Putnam N.H."/>
            <person name="Grigoriev I.V."/>
            <person name="Rokhsar D.S."/>
        </authorList>
    </citation>
    <scope>NUCLEOTIDE SEQUENCE</scope>
</reference>
<dbReference type="EnsemblMetazoa" id="HelroT186712">
    <property type="protein sequence ID" value="HelroP186712"/>
    <property type="gene ID" value="HelroG186712"/>
</dbReference>
<proteinExistence type="predicted"/>
<dbReference type="AlphaFoldDB" id="T1FP24"/>
<dbReference type="RefSeq" id="XP_009011852.1">
    <property type="nucleotide sequence ID" value="XM_009013604.1"/>
</dbReference>
<dbReference type="SUPFAM" id="SSF56784">
    <property type="entry name" value="HAD-like"/>
    <property type="match status" value="1"/>
</dbReference>
<sequence>MAVPMTTVSTQRFSSQLLANLLKSRNETNIKRIIMLTPNRTLTYITDGRKTSSDFGLFFDIDGVITRGKMLLPHSKTAFKLLVDDCKKFKIPTIFVTNAGNSMRQSKANHLSQLLDIQIDADQVIMSHSPLRMFRQLLDKHMLVSGQGPTEEIAKFVGFSKVTTLEQFRHCFPKLDTNDYKRRKAAPCALEEFFPKIEGIVLFGEPVSWETSLQIIIDVLISDGRPSKALPYIPYPHLPILACNMDFVWMAEAPMPRFGHGCFMTCLETLYKKLTNNTLQYTAKLGKPSEITYHYAEHVLQTIALKMKKPPVKTMYCIGDNPATDIYGANLFNRRIQRLTDKRRKQPFIYELGKDSSSSSFSSSEQKKTSLDCLENDLNIYDMLSRDEPSISNVILDKCESILVCTGVFDKTRAKIRTEEHVMDESMCHPTFATVHNVQEAVQAVLERERML</sequence>
<dbReference type="InParanoid" id="T1FP24"/>
<dbReference type="PANTHER" id="PTHR14269">
    <property type="entry name" value="CDP-DIACYLGLYCEROL--GLYCEROL-3-PHOSPHATE 3-PHOSPHATIDYLTRANSFERASE-RELATED"/>
    <property type="match status" value="1"/>
</dbReference>
<evidence type="ECO:0000313" key="2">
    <source>
        <dbReference type="EnsemblMetazoa" id="HelroP186712"/>
    </source>
</evidence>
<dbReference type="CTD" id="20210571"/>
<accession>T1FP24</accession>
<dbReference type="GO" id="GO:0005739">
    <property type="term" value="C:mitochondrion"/>
    <property type="evidence" value="ECO:0000318"/>
    <property type="project" value="GO_Central"/>
</dbReference>
<name>T1FP24_HELRO</name>
<evidence type="ECO:0008006" key="4">
    <source>
        <dbReference type="Google" id="ProtNLM"/>
    </source>
</evidence>
<gene>
    <name evidence="2" type="primary">20210571</name>
    <name evidence="1" type="ORF">HELRODRAFT_186712</name>
</gene>
<dbReference type="Gene3D" id="3.40.50.1000">
    <property type="entry name" value="HAD superfamily/HAD-like"/>
    <property type="match status" value="2"/>
</dbReference>
<dbReference type="OrthoDB" id="10251048at2759"/>
<dbReference type="OMA" id="RDWASDQ"/>
<keyword evidence="3" id="KW-1185">Reference proteome</keyword>
<dbReference type="NCBIfam" id="TIGR01460">
    <property type="entry name" value="HAD-SF-IIA"/>
    <property type="match status" value="1"/>
</dbReference>
<dbReference type="NCBIfam" id="TIGR01456">
    <property type="entry name" value="CECR5"/>
    <property type="match status" value="1"/>
</dbReference>
<dbReference type="eggNOG" id="KOG1618">
    <property type="taxonomic scope" value="Eukaryota"/>
</dbReference>
<dbReference type="InterPro" id="IPR006353">
    <property type="entry name" value="HAD-SF_hydro_IIA_CECR5"/>
</dbReference>
<protein>
    <recommendedName>
        <fullName evidence="4">Haloacid dehalogenase-like hydrolase domain-containing 5</fullName>
    </recommendedName>
</protein>
<dbReference type="Proteomes" id="UP000015101">
    <property type="component" value="Unassembled WGS sequence"/>
</dbReference>
<dbReference type="InterPro" id="IPR036412">
    <property type="entry name" value="HAD-like_sf"/>
</dbReference>